<evidence type="ECO:0000313" key="3">
    <source>
        <dbReference type="EnsemblFungi" id="PTTG_00116-t43_1-p1"/>
    </source>
</evidence>
<accession>A0A0C4EHA0</accession>
<dbReference type="VEuPathDB" id="FungiDB:PTTG_00116"/>
<reference evidence="2" key="2">
    <citation type="submission" date="2016-05" db="EMBL/GenBank/DDBJ databases">
        <title>Comparative analysis highlights variable genome content of wheat rusts and divergence of the mating loci.</title>
        <authorList>
            <person name="Cuomo C.A."/>
            <person name="Bakkeren G."/>
            <person name="Szabo L."/>
            <person name="Khalil H."/>
            <person name="Joly D."/>
            <person name="Goldberg J."/>
            <person name="Young S."/>
            <person name="Zeng Q."/>
            <person name="Fellers J."/>
        </authorList>
    </citation>
    <scope>NUCLEOTIDE SEQUENCE [LARGE SCALE GENOMIC DNA]</scope>
    <source>
        <strain evidence="2">1-1 BBBD Race 1</strain>
    </source>
</reference>
<dbReference type="EMBL" id="ADAS02000013">
    <property type="protein sequence ID" value="OAV97376.1"/>
    <property type="molecule type" value="Genomic_DNA"/>
</dbReference>
<name>A0A0C4EHA0_PUCT1</name>
<reference evidence="3" key="4">
    <citation type="submission" date="2025-05" db="UniProtKB">
        <authorList>
            <consortium name="EnsemblFungi"/>
        </authorList>
    </citation>
    <scope>IDENTIFICATION</scope>
    <source>
        <strain evidence="3">isolate 1-1 / race 1 (BBBD)</strain>
    </source>
</reference>
<evidence type="ECO:0000313" key="4">
    <source>
        <dbReference type="Proteomes" id="UP000005240"/>
    </source>
</evidence>
<feature type="region of interest" description="Disordered" evidence="1">
    <location>
        <begin position="348"/>
        <end position="392"/>
    </location>
</feature>
<sequence length="392" mass="43600">MQNSPSMSIPAEKSLLRRASGILSTMASPFANHRASFLLDTSDPISLEGSDDDESNSHMNRRSTRAKRSKSTISNSQILVETFREVHTSSPKKELRITTSHSALMVNTRSTAPDHSLLKPHPYHYQKTRVSGNVSSQGYKVASQRLCSSSRSMEQLIMREDIKGLVESSDFQAAFNRPLNLSPIFDEPNSPESDADATFLFSPRQRAKSLQPYAASSRMERGIETTSSIGYNLQLPYEPRTSQYRKAPEEKRFSKEDYSTWIRFENPIDLLSPTPSSQMTSPSVFSNYSFENGPEQQPLGVESYSMTREETQSYLGDSPIEAPVSMYSHSDLATSSQNFGALSSAGLFIPNSNPSPLPPSLDVPKTESSHRSLRKKISQSFKDAFGKSAHKC</sequence>
<evidence type="ECO:0000313" key="2">
    <source>
        <dbReference type="EMBL" id="OAV97376.1"/>
    </source>
</evidence>
<keyword evidence="4" id="KW-1185">Reference proteome</keyword>
<dbReference type="EnsemblFungi" id="PTTG_00116-t43_1">
    <property type="protein sequence ID" value="PTTG_00116-t43_1-p1"/>
    <property type="gene ID" value="PTTG_00116"/>
</dbReference>
<protein>
    <submittedName>
        <fullName evidence="2 3">Uncharacterized protein</fullName>
    </submittedName>
</protein>
<gene>
    <name evidence="2" type="ORF">PTTG_00116</name>
</gene>
<dbReference type="Proteomes" id="UP000005240">
    <property type="component" value="Unassembled WGS sequence"/>
</dbReference>
<reference evidence="3 4" key="3">
    <citation type="journal article" date="2017" name="G3 (Bethesda)">
        <title>Comparative analysis highlights variable genome content of wheat rusts and divergence of the mating loci.</title>
        <authorList>
            <person name="Cuomo C.A."/>
            <person name="Bakkeren G."/>
            <person name="Khalil H.B."/>
            <person name="Panwar V."/>
            <person name="Joly D."/>
            <person name="Linning R."/>
            <person name="Sakthikumar S."/>
            <person name="Song X."/>
            <person name="Adiconis X."/>
            <person name="Fan L."/>
            <person name="Goldberg J.M."/>
            <person name="Levin J.Z."/>
            <person name="Young S."/>
            <person name="Zeng Q."/>
            <person name="Anikster Y."/>
            <person name="Bruce M."/>
            <person name="Wang M."/>
            <person name="Yin C."/>
            <person name="McCallum B."/>
            <person name="Szabo L.J."/>
            <person name="Hulbert S."/>
            <person name="Chen X."/>
            <person name="Fellers J.P."/>
        </authorList>
    </citation>
    <scope>NUCLEOTIDE SEQUENCE</scope>
    <source>
        <strain evidence="4">Isolate 1-1 / race 1 (BBBD)</strain>
        <strain evidence="3">isolate 1-1 / race 1 (BBBD)</strain>
    </source>
</reference>
<feature type="compositionally biased region" description="Basic residues" evidence="1">
    <location>
        <begin position="59"/>
        <end position="70"/>
    </location>
</feature>
<dbReference type="AlphaFoldDB" id="A0A0C4EHA0"/>
<proteinExistence type="predicted"/>
<feature type="region of interest" description="Disordered" evidence="1">
    <location>
        <begin position="48"/>
        <end position="73"/>
    </location>
</feature>
<dbReference type="OMA" id="FENGPEQ"/>
<evidence type="ECO:0000256" key="1">
    <source>
        <dbReference type="SAM" id="MobiDB-lite"/>
    </source>
</evidence>
<organism evidence="2">
    <name type="scientific">Puccinia triticina (isolate 1-1 / race 1 (BBBD))</name>
    <name type="common">Brown leaf rust fungus</name>
    <dbReference type="NCBI Taxonomy" id="630390"/>
    <lineage>
        <taxon>Eukaryota</taxon>
        <taxon>Fungi</taxon>
        <taxon>Dikarya</taxon>
        <taxon>Basidiomycota</taxon>
        <taxon>Pucciniomycotina</taxon>
        <taxon>Pucciniomycetes</taxon>
        <taxon>Pucciniales</taxon>
        <taxon>Pucciniaceae</taxon>
        <taxon>Puccinia</taxon>
    </lineage>
</organism>
<dbReference type="OrthoDB" id="2499298at2759"/>
<reference evidence="2" key="1">
    <citation type="submission" date="2009-11" db="EMBL/GenBank/DDBJ databases">
        <authorList>
            <consortium name="The Broad Institute Genome Sequencing Platform"/>
            <person name="Ward D."/>
            <person name="Feldgarden M."/>
            <person name="Earl A."/>
            <person name="Young S.K."/>
            <person name="Zeng Q."/>
            <person name="Koehrsen M."/>
            <person name="Alvarado L."/>
            <person name="Berlin A."/>
            <person name="Bochicchio J."/>
            <person name="Borenstein D."/>
            <person name="Chapman S.B."/>
            <person name="Chen Z."/>
            <person name="Engels R."/>
            <person name="Freedman E."/>
            <person name="Gellesch M."/>
            <person name="Goldberg J."/>
            <person name="Griggs A."/>
            <person name="Gujja S."/>
            <person name="Heilman E."/>
            <person name="Heiman D."/>
            <person name="Hepburn T."/>
            <person name="Howarth C."/>
            <person name="Jen D."/>
            <person name="Larson L."/>
            <person name="Lewis B."/>
            <person name="Mehta T."/>
            <person name="Park D."/>
            <person name="Pearson M."/>
            <person name="Roberts A."/>
            <person name="Saif S."/>
            <person name="Shea T."/>
            <person name="Shenoy N."/>
            <person name="Sisk P."/>
            <person name="Stolte C."/>
            <person name="Sykes S."/>
            <person name="Thomson T."/>
            <person name="Walk T."/>
            <person name="White J."/>
            <person name="Yandava C."/>
            <person name="Izard J."/>
            <person name="Baranova O.V."/>
            <person name="Blanton J.M."/>
            <person name="Tanner A.C."/>
            <person name="Dewhirst F.E."/>
            <person name="Haas B."/>
            <person name="Nusbaum C."/>
            <person name="Birren B."/>
        </authorList>
    </citation>
    <scope>NUCLEOTIDE SEQUENCE [LARGE SCALE GENOMIC DNA]</scope>
    <source>
        <strain evidence="2">1-1 BBBD Race 1</strain>
    </source>
</reference>